<evidence type="ECO:0000256" key="1">
    <source>
        <dbReference type="ARBA" id="ARBA00022786"/>
    </source>
</evidence>
<name>E1ZS64_CHLVA</name>
<dbReference type="PROSITE" id="PS50176">
    <property type="entry name" value="ARM_REPEAT"/>
    <property type="match status" value="2"/>
</dbReference>
<dbReference type="InterPro" id="IPR016024">
    <property type="entry name" value="ARM-type_fold"/>
</dbReference>
<dbReference type="InterPro" id="IPR000225">
    <property type="entry name" value="Armadillo"/>
</dbReference>
<dbReference type="PANTHER" id="PTHR23315">
    <property type="entry name" value="U BOX DOMAIN-CONTAINING"/>
    <property type="match status" value="1"/>
</dbReference>
<proteinExistence type="predicted"/>
<dbReference type="SMART" id="SM00185">
    <property type="entry name" value="ARM"/>
    <property type="match status" value="4"/>
</dbReference>
<gene>
    <name evidence="3" type="ORF">CHLNCDRAFT_141120</name>
</gene>
<evidence type="ECO:0000256" key="2">
    <source>
        <dbReference type="PROSITE-ProRule" id="PRU00259"/>
    </source>
</evidence>
<protein>
    <recommendedName>
        <fullName evidence="5">Armadillo repeat-containing domain-containing protein</fullName>
    </recommendedName>
</protein>
<evidence type="ECO:0000313" key="3">
    <source>
        <dbReference type="EMBL" id="EFN51359.1"/>
    </source>
</evidence>
<dbReference type="Proteomes" id="UP000008141">
    <property type="component" value="Unassembled WGS sequence"/>
</dbReference>
<dbReference type="RefSeq" id="XP_005843461.1">
    <property type="nucleotide sequence ID" value="XM_005843399.1"/>
</dbReference>
<reference evidence="3 4" key="1">
    <citation type="journal article" date="2010" name="Plant Cell">
        <title>The Chlorella variabilis NC64A genome reveals adaptation to photosymbiosis, coevolution with viruses, and cryptic sex.</title>
        <authorList>
            <person name="Blanc G."/>
            <person name="Duncan G."/>
            <person name="Agarkova I."/>
            <person name="Borodovsky M."/>
            <person name="Gurnon J."/>
            <person name="Kuo A."/>
            <person name="Lindquist E."/>
            <person name="Lucas S."/>
            <person name="Pangilinan J."/>
            <person name="Polle J."/>
            <person name="Salamov A."/>
            <person name="Terry A."/>
            <person name="Yamada T."/>
            <person name="Dunigan D.D."/>
            <person name="Grigoriev I.V."/>
            <person name="Claverie J.M."/>
            <person name="Van Etten J.L."/>
        </authorList>
    </citation>
    <scope>NUCLEOTIDE SEQUENCE [LARGE SCALE GENOMIC DNA]</scope>
    <source>
        <strain evidence="3 4">NC64A</strain>
    </source>
</reference>
<dbReference type="SUPFAM" id="SSF48371">
    <property type="entry name" value="ARM repeat"/>
    <property type="match status" value="1"/>
</dbReference>
<organism evidence="4">
    <name type="scientific">Chlorella variabilis</name>
    <name type="common">Green alga</name>
    <dbReference type="NCBI Taxonomy" id="554065"/>
    <lineage>
        <taxon>Eukaryota</taxon>
        <taxon>Viridiplantae</taxon>
        <taxon>Chlorophyta</taxon>
        <taxon>core chlorophytes</taxon>
        <taxon>Trebouxiophyceae</taxon>
        <taxon>Chlorellales</taxon>
        <taxon>Chlorellaceae</taxon>
        <taxon>Chlorella clade</taxon>
        <taxon>Chlorella</taxon>
    </lineage>
</organism>
<evidence type="ECO:0000313" key="4">
    <source>
        <dbReference type="Proteomes" id="UP000008141"/>
    </source>
</evidence>
<dbReference type="InParanoid" id="E1ZS64"/>
<dbReference type="OrthoDB" id="7537227at2759"/>
<accession>E1ZS64</accession>
<dbReference type="KEGG" id="cvr:CHLNCDRAFT_141120"/>
<feature type="repeat" description="ARM" evidence="2">
    <location>
        <begin position="47"/>
        <end position="91"/>
    </location>
</feature>
<keyword evidence="4" id="KW-1185">Reference proteome</keyword>
<dbReference type="Pfam" id="PF00514">
    <property type="entry name" value="Arm"/>
    <property type="match status" value="1"/>
</dbReference>
<dbReference type="EMBL" id="GL433865">
    <property type="protein sequence ID" value="EFN51359.1"/>
    <property type="molecule type" value="Genomic_DNA"/>
</dbReference>
<keyword evidence="1" id="KW-0833">Ubl conjugation pathway</keyword>
<evidence type="ECO:0008006" key="5">
    <source>
        <dbReference type="Google" id="ProtNLM"/>
    </source>
</evidence>
<sequence length="223" mass="22451">MASASYISSLLGRLHSGSDHQALQAARTLLDLSCDSDDHLAAIIAGGDIQALVQLISSSDASDDLLEAAALLLRKLTVDSPGNNATFAMAVGITGLVQHLRVSRSSDRVQTQVIAALANLIQNPELGVAATASGVIPLLVQHLRSGCSEDMQLAIAMSLGSIATCSSAGRAAIGAAGAIPLMVQLLRSSGSEEVQVAAAGALGCLSWDSPESSAAIAAAGARV</sequence>
<dbReference type="STRING" id="554065.E1ZS64"/>
<dbReference type="GeneID" id="17350778"/>
<feature type="repeat" description="ARM" evidence="2">
    <location>
        <begin position="177"/>
        <end position="220"/>
    </location>
</feature>
<dbReference type="Gene3D" id="1.25.10.10">
    <property type="entry name" value="Leucine-rich Repeat Variant"/>
    <property type="match status" value="2"/>
</dbReference>
<dbReference type="AlphaFoldDB" id="E1ZS64"/>
<dbReference type="InterPro" id="IPR011989">
    <property type="entry name" value="ARM-like"/>
</dbReference>
<dbReference type="PANTHER" id="PTHR23315:SF7">
    <property type="entry name" value="U-BOX DOMAIN-CONTAINING PROTEIN 4"/>
    <property type="match status" value="1"/>
</dbReference>